<dbReference type="OrthoDB" id="412814at2759"/>
<name>A0A0V0QCU4_PSEPJ</name>
<dbReference type="FunCoup" id="A0A0V0QCU4">
    <property type="interactions" value="153"/>
</dbReference>
<keyword evidence="2" id="KW-0031">Aminopeptidase</keyword>
<dbReference type="InterPro" id="IPR000819">
    <property type="entry name" value="Peptidase_M17_C"/>
</dbReference>
<dbReference type="GO" id="GO:0006508">
    <property type="term" value="P:proteolysis"/>
    <property type="evidence" value="ECO:0007669"/>
    <property type="project" value="UniProtKB-KW"/>
</dbReference>
<dbReference type="Pfam" id="PF00883">
    <property type="entry name" value="Peptidase_M17"/>
    <property type="match status" value="1"/>
</dbReference>
<dbReference type="Gene3D" id="3.40.630.10">
    <property type="entry name" value="Zn peptidases"/>
    <property type="match status" value="1"/>
</dbReference>
<dbReference type="AlphaFoldDB" id="A0A0V0QCU4"/>
<sequence length="439" mass="50534">MEFIKHKIFQNKQSFIPKIQVAKELQEQYQNLCVLLSEDDLAQTNNLPLKSLSEYLSENSALVDNLKAKNHIIVHLQNKKYLIFYTKDLNPKQGYNLARKNQKVIQQELKHLHEEGVNFYFSDKIEQNYLNEYIYGLFIENYQWQQKSYPENKESHESKSINHPIQKYFIISQNFDEKNSEFEKFLVIAKAKLYSKQLSNTRADEATTDFMLEEAKKFQQQNQDKVSLEYLDAAQIKQKGMNLMYAVGQASKYQSYLVCMEYKGNKDSKEKLALVGKGVVFDCGGLNLKRVGMDRMFGDKGGACTCLGIFKAIVDLNLKVNVVCTLPLVENSISGNSYRCGDIYKTLKGITVEIKNTDAEGRNILVEAITYTQQNYNVTSIMDIATLTGAAKQACGGTMQCIFSNDEEKSEKLQRFSTAHHEDLWQIAVWRVWNCSCFY</sequence>
<evidence type="ECO:0000259" key="5">
    <source>
        <dbReference type="Pfam" id="PF00883"/>
    </source>
</evidence>
<comment type="similarity">
    <text evidence="1">Belongs to the peptidase M17 family.</text>
</comment>
<dbReference type="EMBL" id="LDAU01000197">
    <property type="protein sequence ID" value="KRX00022.1"/>
    <property type="molecule type" value="Genomic_DNA"/>
</dbReference>
<evidence type="ECO:0000256" key="3">
    <source>
        <dbReference type="ARBA" id="ARBA00022670"/>
    </source>
</evidence>
<dbReference type="GO" id="GO:0005737">
    <property type="term" value="C:cytoplasm"/>
    <property type="evidence" value="ECO:0007669"/>
    <property type="project" value="InterPro"/>
</dbReference>
<proteinExistence type="inferred from homology"/>
<feature type="domain" description="Cytosol aminopeptidase" evidence="5">
    <location>
        <begin position="195"/>
        <end position="431"/>
    </location>
</feature>
<dbReference type="PRINTS" id="PR00481">
    <property type="entry name" value="LAMNOPPTDASE"/>
</dbReference>
<dbReference type="Proteomes" id="UP000054937">
    <property type="component" value="Unassembled WGS sequence"/>
</dbReference>
<evidence type="ECO:0000256" key="4">
    <source>
        <dbReference type="ARBA" id="ARBA00022801"/>
    </source>
</evidence>
<organism evidence="6 7">
    <name type="scientific">Pseudocohnilembus persalinus</name>
    <name type="common">Ciliate</name>
    <dbReference type="NCBI Taxonomy" id="266149"/>
    <lineage>
        <taxon>Eukaryota</taxon>
        <taxon>Sar</taxon>
        <taxon>Alveolata</taxon>
        <taxon>Ciliophora</taxon>
        <taxon>Intramacronucleata</taxon>
        <taxon>Oligohymenophorea</taxon>
        <taxon>Scuticociliatia</taxon>
        <taxon>Philasterida</taxon>
        <taxon>Pseudocohnilembidae</taxon>
        <taxon>Pseudocohnilembus</taxon>
    </lineage>
</organism>
<reference evidence="6 7" key="1">
    <citation type="journal article" date="2015" name="Sci. Rep.">
        <title>Genome of the facultative scuticociliatosis pathogen Pseudocohnilembus persalinus provides insight into its virulence through horizontal gene transfer.</title>
        <authorList>
            <person name="Xiong J."/>
            <person name="Wang G."/>
            <person name="Cheng J."/>
            <person name="Tian M."/>
            <person name="Pan X."/>
            <person name="Warren A."/>
            <person name="Jiang C."/>
            <person name="Yuan D."/>
            <person name="Miao W."/>
        </authorList>
    </citation>
    <scope>NUCLEOTIDE SEQUENCE [LARGE SCALE GENOMIC DNA]</scope>
    <source>
        <strain evidence="6">36N120E</strain>
    </source>
</reference>
<dbReference type="PANTHER" id="PTHR11963:SF23">
    <property type="entry name" value="CYTOSOL AMINOPEPTIDASE"/>
    <property type="match status" value="1"/>
</dbReference>
<protein>
    <recommendedName>
        <fullName evidence="5">Cytosol aminopeptidase domain-containing protein</fullName>
    </recommendedName>
</protein>
<gene>
    <name evidence="6" type="ORF">PPERSA_00172</name>
</gene>
<dbReference type="GO" id="GO:0030145">
    <property type="term" value="F:manganese ion binding"/>
    <property type="evidence" value="ECO:0007669"/>
    <property type="project" value="InterPro"/>
</dbReference>
<keyword evidence="7" id="KW-1185">Reference proteome</keyword>
<evidence type="ECO:0000313" key="6">
    <source>
        <dbReference type="EMBL" id="KRX00022.1"/>
    </source>
</evidence>
<dbReference type="PANTHER" id="PTHR11963">
    <property type="entry name" value="LEUCINE AMINOPEPTIDASE-RELATED"/>
    <property type="match status" value="1"/>
</dbReference>
<accession>A0A0V0QCU4</accession>
<comment type="caution">
    <text evidence="6">The sequence shown here is derived from an EMBL/GenBank/DDBJ whole genome shotgun (WGS) entry which is preliminary data.</text>
</comment>
<dbReference type="SUPFAM" id="SSF53187">
    <property type="entry name" value="Zn-dependent exopeptidases"/>
    <property type="match status" value="1"/>
</dbReference>
<dbReference type="GO" id="GO:0070006">
    <property type="term" value="F:metalloaminopeptidase activity"/>
    <property type="evidence" value="ECO:0007669"/>
    <property type="project" value="InterPro"/>
</dbReference>
<keyword evidence="4" id="KW-0378">Hydrolase</keyword>
<keyword evidence="3" id="KW-0645">Protease</keyword>
<evidence type="ECO:0000313" key="7">
    <source>
        <dbReference type="Proteomes" id="UP000054937"/>
    </source>
</evidence>
<evidence type="ECO:0000256" key="1">
    <source>
        <dbReference type="ARBA" id="ARBA00009528"/>
    </source>
</evidence>
<dbReference type="InParanoid" id="A0A0V0QCU4"/>
<dbReference type="InterPro" id="IPR011356">
    <property type="entry name" value="Leucine_aapep/pepB"/>
</dbReference>
<evidence type="ECO:0000256" key="2">
    <source>
        <dbReference type="ARBA" id="ARBA00022438"/>
    </source>
</evidence>